<evidence type="ECO:0000256" key="2">
    <source>
        <dbReference type="PIRSR" id="PIRSR613078-1"/>
    </source>
</evidence>
<dbReference type="SUPFAM" id="SSF53254">
    <property type="entry name" value="Phosphoglycerate mutase-like"/>
    <property type="match status" value="1"/>
</dbReference>
<dbReference type="AlphaFoldDB" id="A0A6J1E0D3"/>
<sequence>MISVLRFHFVSTPAPISSQKSPSLSLNPPRLPPPSLKRISISNALNFNSLEARSLRYAISSMAGSDFSYVNPAVAEIIVVRHGETAWNADGRIQGHLDVELNDAGRQQAVAVANRLAKEPKISAVYSSDLKRALETAQIIATTCGNLEVIKDPDLRERHLGDLQGLVYREAVTTKPEAWGALRSHSSDQTIPGGGESLDQLYQRCTSSLQKIGNKHRGEQVVVVTHGGTIRSLCKRAQHHGDRGGKILNTSVNIFHLSDGEKWKIKSWGDISHLHQTEYLQSGFGGDKNSG</sequence>
<feature type="binding site" evidence="3">
    <location>
        <begin position="81"/>
        <end position="88"/>
    </location>
    <ligand>
        <name>substrate</name>
    </ligand>
</feature>
<feature type="active site" description="Proton donor/acceptor" evidence="2">
    <location>
        <position position="157"/>
    </location>
</feature>
<dbReference type="FunFam" id="3.40.50.1240:FF:000029">
    <property type="entry name" value="Phosphoglycerate mutase-like protein 4"/>
    <property type="match status" value="1"/>
</dbReference>
<dbReference type="InterPro" id="IPR029033">
    <property type="entry name" value="His_PPase_superfam"/>
</dbReference>
<dbReference type="GO" id="GO:0005829">
    <property type="term" value="C:cytosol"/>
    <property type="evidence" value="ECO:0007669"/>
    <property type="project" value="TreeGrafter"/>
</dbReference>
<proteinExistence type="inferred from homology"/>
<dbReference type="Gene3D" id="3.40.50.1240">
    <property type="entry name" value="Phosphoglycerate mutase-like"/>
    <property type="match status" value="1"/>
</dbReference>
<dbReference type="InterPro" id="IPR050275">
    <property type="entry name" value="PGM_Phosphatase"/>
</dbReference>
<evidence type="ECO:0000256" key="1">
    <source>
        <dbReference type="ARBA" id="ARBA00038362"/>
    </source>
</evidence>
<gene>
    <name evidence="5" type="primary">LOC111024768</name>
</gene>
<reference evidence="5" key="1">
    <citation type="submission" date="2025-08" db="UniProtKB">
        <authorList>
            <consortium name="RefSeq"/>
        </authorList>
    </citation>
    <scope>IDENTIFICATION</scope>
    <source>
        <strain evidence="5">OHB3-1</strain>
    </source>
</reference>
<dbReference type="CDD" id="cd07067">
    <property type="entry name" value="HP_PGM_like"/>
    <property type="match status" value="1"/>
</dbReference>
<comment type="similarity">
    <text evidence="1">Belongs to the phosphoglycerate mutase family.</text>
</comment>
<protein>
    <submittedName>
        <fullName evidence="5">Phosphoglycerate mutase-like protein 4</fullName>
    </submittedName>
</protein>
<dbReference type="PROSITE" id="PS00175">
    <property type="entry name" value="PG_MUTASE"/>
    <property type="match status" value="1"/>
</dbReference>
<evidence type="ECO:0000313" key="5">
    <source>
        <dbReference type="RefSeq" id="XP_022158236.1"/>
    </source>
</evidence>
<feature type="active site" description="Tele-phosphohistidine intermediate" evidence="2">
    <location>
        <position position="82"/>
    </location>
</feature>
<dbReference type="SMART" id="SM00855">
    <property type="entry name" value="PGAM"/>
    <property type="match status" value="1"/>
</dbReference>
<dbReference type="PANTHER" id="PTHR48100:SF34">
    <property type="entry name" value="PHOSPHOGLYCERATE MUTASE-LIKE PROTEIN 4"/>
    <property type="match status" value="1"/>
</dbReference>
<evidence type="ECO:0000256" key="3">
    <source>
        <dbReference type="PIRSR" id="PIRSR613078-2"/>
    </source>
</evidence>
<feature type="binding site" evidence="3">
    <location>
        <position position="132"/>
    </location>
    <ligand>
        <name>substrate</name>
    </ligand>
</feature>
<dbReference type="Pfam" id="PF00300">
    <property type="entry name" value="His_Phos_1"/>
    <property type="match status" value="1"/>
</dbReference>
<dbReference type="RefSeq" id="XP_022158236.1">
    <property type="nucleotide sequence ID" value="XM_022302544.1"/>
</dbReference>
<dbReference type="PANTHER" id="PTHR48100">
    <property type="entry name" value="BROAD-SPECIFICITY PHOSPHATASE YOR283W-RELATED"/>
    <property type="match status" value="1"/>
</dbReference>
<evidence type="ECO:0000313" key="4">
    <source>
        <dbReference type="Proteomes" id="UP000504603"/>
    </source>
</evidence>
<dbReference type="OrthoDB" id="354304at2759"/>
<dbReference type="InterPro" id="IPR001345">
    <property type="entry name" value="PG/BPGM_mutase_AS"/>
</dbReference>
<dbReference type="Proteomes" id="UP000504603">
    <property type="component" value="Unplaced"/>
</dbReference>
<dbReference type="KEGG" id="mcha:111024768"/>
<organism evidence="4 5">
    <name type="scientific">Momordica charantia</name>
    <name type="common">Bitter gourd</name>
    <name type="synonym">Balsam pear</name>
    <dbReference type="NCBI Taxonomy" id="3673"/>
    <lineage>
        <taxon>Eukaryota</taxon>
        <taxon>Viridiplantae</taxon>
        <taxon>Streptophyta</taxon>
        <taxon>Embryophyta</taxon>
        <taxon>Tracheophyta</taxon>
        <taxon>Spermatophyta</taxon>
        <taxon>Magnoliopsida</taxon>
        <taxon>eudicotyledons</taxon>
        <taxon>Gunneridae</taxon>
        <taxon>Pentapetalae</taxon>
        <taxon>rosids</taxon>
        <taxon>fabids</taxon>
        <taxon>Cucurbitales</taxon>
        <taxon>Cucurbitaceae</taxon>
        <taxon>Momordiceae</taxon>
        <taxon>Momordica</taxon>
    </lineage>
</organism>
<dbReference type="GeneID" id="111024768"/>
<keyword evidence="4" id="KW-1185">Reference proteome</keyword>
<accession>A0A6J1E0D3</accession>
<name>A0A6J1E0D3_MOMCH</name>
<dbReference type="GO" id="GO:0016791">
    <property type="term" value="F:phosphatase activity"/>
    <property type="evidence" value="ECO:0007669"/>
    <property type="project" value="TreeGrafter"/>
</dbReference>
<dbReference type="InterPro" id="IPR013078">
    <property type="entry name" value="His_Pase_superF_clade-1"/>
</dbReference>